<proteinExistence type="predicted"/>
<dbReference type="PANTHER" id="PTHR43405:SF1">
    <property type="entry name" value="GLYCOSYL HYDROLASE DIGH"/>
    <property type="match status" value="1"/>
</dbReference>
<dbReference type="InterPro" id="IPR017853">
    <property type="entry name" value="GH"/>
</dbReference>
<dbReference type="RefSeq" id="WP_190835555.1">
    <property type="nucleotide sequence ID" value="NZ_CAWPPI010000095.1"/>
</dbReference>
<organism evidence="3 4">
    <name type="scientific">Iningainema tapete BLCC-T55</name>
    <dbReference type="NCBI Taxonomy" id="2748662"/>
    <lineage>
        <taxon>Bacteria</taxon>
        <taxon>Bacillati</taxon>
        <taxon>Cyanobacteriota</taxon>
        <taxon>Cyanophyceae</taxon>
        <taxon>Nostocales</taxon>
        <taxon>Scytonemataceae</taxon>
        <taxon>Iningainema tapete</taxon>
    </lineage>
</organism>
<dbReference type="Pfam" id="PF02638">
    <property type="entry name" value="GHL10"/>
    <property type="match status" value="1"/>
</dbReference>
<accession>A0A8J6XI97</accession>
<evidence type="ECO:0000256" key="1">
    <source>
        <dbReference type="ARBA" id="ARBA00022729"/>
    </source>
</evidence>
<dbReference type="AlphaFoldDB" id="A0A8J6XI97"/>
<dbReference type="InterPro" id="IPR003790">
    <property type="entry name" value="GHL10"/>
</dbReference>
<dbReference type="SUPFAM" id="SSF51445">
    <property type="entry name" value="(Trans)glycosidases"/>
    <property type="match status" value="1"/>
</dbReference>
<sequence length="343" mass="39165">MWYLNIVFTGMYYTTRLDEVVGNVAKHHLNTIYPSVWNRGHTLHPSPIAEQAGGLLRDPRASLPLLPFGDVLSGLVQQAHRQHLRLIPWFEYGLMIPVNSAIAKSHPDWLTVTQSGEKTKDFAGWLNPFHPEVQQFIVNLIVDVAKRYPIDGIQLDDHFGLPIEFGYDVYTTKLYQKEYGRKPPSNPANAQWMAWRAEKLTQLMRKITLSVKAVRPRAVVSLSPNSPDFAYSKYLQDWRSWVRLGLLDEVVVQVYRQDLASFKSELYNGGFYSLQNLVPVSIGLYTGPFLGAKSIQRLQKEVKAVQAASYSGVSFFSWETTLWLFKKSPAQAVEKVFVELFQN</sequence>
<evidence type="ECO:0000259" key="2">
    <source>
        <dbReference type="Pfam" id="PF02638"/>
    </source>
</evidence>
<dbReference type="Proteomes" id="UP000629098">
    <property type="component" value="Unassembled WGS sequence"/>
</dbReference>
<dbReference type="Gene3D" id="3.20.20.80">
    <property type="entry name" value="Glycosidases"/>
    <property type="match status" value="1"/>
</dbReference>
<reference evidence="3" key="1">
    <citation type="submission" date="2020-09" db="EMBL/GenBank/DDBJ databases">
        <title>Iningainema tapete sp. nov. (Scytonemataceae, Cyanobacteria) from greenhouses in central Florida (USA) produces two types of nodularin with biosynthetic potential for microcystin-LR and anabaenopeptins.</title>
        <authorList>
            <person name="Berthold D.E."/>
            <person name="Lefler F.W."/>
            <person name="Huang I.-S."/>
            <person name="Abdulla H."/>
            <person name="Zimba P.V."/>
            <person name="Laughinghouse H.D. IV."/>
        </authorList>
    </citation>
    <scope>NUCLEOTIDE SEQUENCE</scope>
    <source>
        <strain evidence="3">BLCCT55</strain>
    </source>
</reference>
<dbReference type="InterPro" id="IPR052177">
    <property type="entry name" value="Divisome_Glycosyl_Hydrolase"/>
</dbReference>
<name>A0A8J6XI97_9CYAN</name>
<comment type="caution">
    <text evidence="3">The sequence shown here is derived from an EMBL/GenBank/DDBJ whole genome shotgun (WGS) entry which is preliminary data.</text>
</comment>
<protein>
    <submittedName>
        <fullName evidence="3">Family 10 glycosylhydrolase</fullName>
    </submittedName>
</protein>
<dbReference type="EMBL" id="JACXAE010000095">
    <property type="protein sequence ID" value="MBD2776484.1"/>
    <property type="molecule type" value="Genomic_DNA"/>
</dbReference>
<gene>
    <name evidence="3" type="ORF">ICL16_31620</name>
</gene>
<feature type="domain" description="Glycosyl hydrolase-like 10" evidence="2">
    <location>
        <begin position="5"/>
        <end position="295"/>
    </location>
</feature>
<keyword evidence="4" id="KW-1185">Reference proteome</keyword>
<evidence type="ECO:0000313" key="4">
    <source>
        <dbReference type="Proteomes" id="UP000629098"/>
    </source>
</evidence>
<keyword evidence="1" id="KW-0732">Signal</keyword>
<dbReference type="PANTHER" id="PTHR43405">
    <property type="entry name" value="GLYCOSYL HYDROLASE DIGH"/>
    <property type="match status" value="1"/>
</dbReference>
<evidence type="ECO:0000313" key="3">
    <source>
        <dbReference type="EMBL" id="MBD2776484.1"/>
    </source>
</evidence>